<evidence type="ECO:0000256" key="2">
    <source>
        <dbReference type="ARBA" id="ARBA00022438"/>
    </source>
</evidence>
<dbReference type="AlphaFoldDB" id="A0A2W7R4T8"/>
<comment type="similarity">
    <text evidence="1">Belongs to the peptidase M42 family.</text>
</comment>
<name>A0A2W7R4T8_9BACT</name>
<dbReference type="OrthoDB" id="867380at2"/>
<dbReference type="PANTHER" id="PTHR32481">
    <property type="entry name" value="AMINOPEPTIDASE"/>
    <property type="match status" value="1"/>
</dbReference>
<dbReference type="Proteomes" id="UP000248882">
    <property type="component" value="Unassembled WGS sequence"/>
</dbReference>
<dbReference type="SUPFAM" id="SSF53187">
    <property type="entry name" value="Zn-dependent exopeptidases"/>
    <property type="match status" value="1"/>
</dbReference>
<dbReference type="InterPro" id="IPR008007">
    <property type="entry name" value="Peptidase_M42"/>
</dbReference>
<evidence type="ECO:0000313" key="7">
    <source>
        <dbReference type="Proteomes" id="UP000248882"/>
    </source>
</evidence>
<keyword evidence="4" id="KW-0479">Metal-binding</keyword>
<protein>
    <submittedName>
        <fullName evidence="6">Putative aminopeptidase FrvX</fullName>
    </submittedName>
</protein>
<reference evidence="6 7" key="1">
    <citation type="submission" date="2018-06" db="EMBL/GenBank/DDBJ databases">
        <title>Genomic Encyclopedia of Archaeal and Bacterial Type Strains, Phase II (KMG-II): from individual species to whole genera.</title>
        <authorList>
            <person name="Goeker M."/>
        </authorList>
    </citation>
    <scope>NUCLEOTIDE SEQUENCE [LARGE SCALE GENOMIC DNA]</scope>
    <source>
        <strain evidence="6 7">DSM 19830</strain>
    </source>
</reference>
<dbReference type="Gene3D" id="3.40.630.10">
    <property type="entry name" value="Zn peptidases"/>
    <property type="match status" value="1"/>
</dbReference>
<evidence type="ECO:0000256" key="3">
    <source>
        <dbReference type="ARBA" id="ARBA00022670"/>
    </source>
</evidence>
<comment type="caution">
    <text evidence="6">The sequence shown here is derived from an EMBL/GenBank/DDBJ whole genome shotgun (WGS) entry which is preliminary data.</text>
</comment>
<dbReference type="InterPro" id="IPR051464">
    <property type="entry name" value="Peptidase_M42_aminopept"/>
</dbReference>
<dbReference type="Pfam" id="PF05343">
    <property type="entry name" value="Peptidase_M42"/>
    <property type="match status" value="1"/>
</dbReference>
<gene>
    <name evidence="6" type="ORF">LV85_01728</name>
</gene>
<sequence length="302" mass="34012">MKILLEILKQSGVSGDESITSDFLLQYIDQRKNNWNVLPIIYSGEDFHDCILLKFGKPRTAVFAHMDTIGFMVRYGNQLISVGGPEIIPGTNLEGSDSMGEVKCKLVGTEHDISHDFPRGIDPGTRLSFSQNIRIDDEFIQAAYLDNRLGLYSALKLCETISDGWVVFSTYEEHGGGSMPFLLKFIQETSPIKQALIADITWITEGVQFHNGVVISIRDKYIPRKKFIDKIIKLAKESGIPFQLEVEEYGGSDGREVQFSPYAIDWCFIGAAEDNVHTPDEKVSLVDLEAMLNIYPYLMDRL</sequence>
<evidence type="ECO:0000313" key="6">
    <source>
        <dbReference type="EMBL" id="PZX53310.1"/>
    </source>
</evidence>
<evidence type="ECO:0000256" key="4">
    <source>
        <dbReference type="ARBA" id="ARBA00022723"/>
    </source>
</evidence>
<keyword evidence="3" id="KW-0645">Protease</keyword>
<dbReference type="GO" id="GO:0006508">
    <property type="term" value="P:proteolysis"/>
    <property type="evidence" value="ECO:0007669"/>
    <property type="project" value="UniProtKB-KW"/>
</dbReference>
<keyword evidence="2 6" id="KW-0031">Aminopeptidase</keyword>
<evidence type="ECO:0000256" key="1">
    <source>
        <dbReference type="ARBA" id="ARBA00006272"/>
    </source>
</evidence>
<dbReference type="GO" id="GO:0004177">
    <property type="term" value="F:aminopeptidase activity"/>
    <property type="evidence" value="ECO:0007669"/>
    <property type="project" value="UniProtKB-KW"/>
</dbReference>
<organism evidence="6 7">
    <name type="scientific">Algoriphagus chordae</name>
    <dbReference type="NCBI Taxonomy" id="237019"/>
    <lineage>
        <taxon>Bacteria</taxon>
        <taxon>Pseudomonadati</taxon>
        <taxon>Bacteroidota</taxon>
        <taxon>Cytophagia</taxon>
        <taxon>Cytophagales</taxon>
        <taxon>Cyclobacteriaceae</taxon>
        <taxon>Algoriphagus</taxon>
    </lineage>
</organism>
<evidence type="ECO:0000256" key="5">
    <source>
        <dbReference type="ARBA" id="ARBA00022801"/>
    </source>
</evidence>
<dbReference type="RefSeq" id="WP_111318302.1">
    <property type="nucleotide sequence ID" value="NZ_QKZT01000006.1"/>
</dbReference>
<dbReference type="EMBL" id="QKZT01000006">
    <property type="protein sequence ID" value="PZX53310.1"/>
    <property type="molecule type" value="Genomic_DNA"/>
</dbReference>
<keyword evidence="7" id="KW-1185">Reference proteome</keyword>
<keyword evidence="5" id="KW-0378">Hydrolase</keyword>
<dbReference type="GO" id="GO:0046872">
    <property type="term" value="F:metal ion binding"/>
    <property type="evidence" value="ECO:0007669"/>
    <property type="project" value="UniProtKB-KW"/>
</dbReference>
<dbReference type="Gene3D" id="2.40.30.40">
    <property type="entry name" value="Peptidase M42, domain 2"/>
    <property type="match status" value="1"/>
</dbReference>
<dbReference type="InterPro" id="IPR023367">
    <property type="entry name" value="Peptidase_M42_dom2"/>
</dbReference>
<dbReference type="PANTHER" id="PTHR32481:SF7">
    <property type="entry name" value="AMINOPEPTIDASE YHFE-RELATED"/>
    <property type="match status" value="1"/>
</dbReference>
<accession>A0A2W7R4T8</accession>
<proteinExistence type="inferred from homology"/>